<comment type="caution">
    <text evidence="2">The sequence shown here is derived from an EMBL/GenBank/DDBJ whole genome shotgun (WGS) entry which is preliminary data.</text>
</comment>
<dbReference type="Proteomes" id="UP001597168">
    <property type="component" value="Unassembled WGS sequence"/>
</dbReference>
<evidence type="ECO:0000313" key="2">
    <source>
        <dbReference type="EMBL" id="MFD1149486.1"/>
    </source>
</evidence>
<evidence type="ECO:0000259" key="1">
    <source>
        <dbReference type="Pfam" id="PF04149"/>
    </source>
</evidence>
<gene>
    <name evidence="2" type="ORF">ACFQ3T_20325</name>
</gene>
<feature type="domain" description="DUF397" evidence="1">
    <location>
        <begin position="20"/>
        <end position="68"/>
    </location>
</feature>
<evidence type="ECO:0000313" key="3">
    <source>
        <dbReference type="Proteomes" id="UP001597168"/>
    </source>
</evidence>
<accession>A0ABW3QXG9</accession>
<organism evidence="2 3">
    <name type="scientific">Saccharothrix hoggarensis</name>
    <dbReference type="NCBI Taxonomy" id="913853"/>
    <lineage>
        <taxon>Bacteria</taxon>
        <taxon>Bacillati</taxon>
        <taxon>Actinomycetota</taxon>
        <taxon>Actinomycetes</taxon>
        <taxon>Pseudonocardiales</taxon>
        <taxon>Pseudonocardiaceae</taxon>
        <taxon>Saccharothrix</taxon>
    </lineage>
</organism>
<dbReference type="RefSeq" id="WP_380724892.1">
    <property type="nucleotide sequence ID" value="NZ_JBHTLK010000108.1"/>
</dbReference>
<keyword evidence="3" id="KW-1185">Reference proteome</keyword>
<proteinExistence type="predicted"/>
<sequence length="72" mass="7855">MTLWRKSSRSADTANCVEVSWRKSSRSNSTANCVEVARTGQRVAARDSKNPAPTIAVPAASWSRFVRGQKSS</sequence>
<dbReference type="InterPro" id="IPR007278">
    <property type="entry name" value="DUF397"/>
</dbReference>
<name>A0ABW3QXG9_9PSEU</name>
<dbReference type="Pfam" id="PF04149">
    <property type="entry name" value="DUF397"/>
    <property type="match status" value="1"/>
</dbReference>
<reference evidence="3" key="1">
    <citation type="journal article" date="2019" name="Int. J. Syst. Evol. Microbiol.">
        <title>The Global Catalogue of Microorganisms (GCM) 10K type strain sequencing project: providing services to taxonomists for standard genome sequencing and annotation.</title>
        <authorList>
            <consortium name="The Broad Institute Genomics Platform"/>
            <consortium name="The Broad Institute Genome Sequencing Center for Infectious Disease"/>
            <person name="Wu L."/>
            <person name="Ma J."/>
        </authorList>
    </citation>
    <scope>NUCLEOTIDE SEQUENCE [LARGE SCALE GENOMIC DNA]</scope>
    <source>
        <strain evidence="3">CCUG 60214</strain>
    </source>
</reference>
<dbReference type="EMBL" id="JBHTLK010000108">
    <property type="protein sequence ID" value="MFD1149486.1"/>
    <property type="molecule type" value="Genomic_DNA"/>
</dbReference>
<protein>
    <submittedName>
        <fullName evidence="2">DUF397 domain-containing protein</fullName>
    </submittedName>
</protein>